<keyword evidence="1" id="KW-0238">DNA-binding</keyword>
<dbReference type="SUPFAM" id="SSF46894">
    <property type="entry name" value="C-terminal effector domain of the bipartite response regulators"/>
    <property type="match status" value="1"/>
</dbReference>
<dbReference type="InterPro" id="IPR000792">
    <property type="entry name" value="Tscrpt_reg_LuxR_C"/>
</dbReference>
<dbReference type="GO" id="GO:0003677">
    <property type="term" value="F:DNA binding"/>
    <property type="evidence" value="ECO:0007669"/>
    <property type="project" value="UniProtKB-KW"/>
</dbReference>
<dbReference type="Pfam" id="PF00196">
    <property type="entry name" value="GerE"/>
    <property type="match status" value="1"/>
</dbReference>
<evidence type="ECO:0000256" key="1">
    <source>
        <dbReference type="ARBA" id="ARBA00023125"/>
    </source>
</evidence>
<dbReference type="PROSITE" id="PS50043">
    <property type="entry name" value="HTH_LUXR_2"/>
    <property type="match status" value="1"/>
</dbReference>
<dbReference type="Gene3D" id="1.10.10.10">
    <property type="entry name" value="Winged helix-like DNA-binding domain superfamily/Winged helix DNA-binding domain"/>
    <property type="match status" value="1"/>
</dbReference>
<reference evidence="3 4" key="1">
    <citation type="submission" date="2015-05" db="EMBL/GenBank/DDBJ databases">
        <authorList>
            <person name="Goodhead I."/>
        </authorList>
    </citation>
    <scope>NUCLEOTIDE SEQUENCE [LARGE SCALE GENOMIC DNA]</scope>
    <source>
        <strain evidence="4">morsitans</strain>
    </source>
</reference>
<dbReference type="SMART" id="SM00421">
    <property type="entry name" value="HTH_LUXR"/>
    <property type="match status" value="1"/>
</dbReference>
<dbReference type="RefSeq" id="WP_166506604.1">
    <property type="nucleotide sequence ID" value="NZ_LN854557.1"/>
</dbReference>
<evidence type="ECO:0000313" key="3">
    <source>
        <dbReference type="EMBL" id="CRL45120.1"/>
    </source>
</evidence>
<dbReference type="Proteomes" id="UP000245838">
    <property type="component" value="Chromosome sggmmb4_Chromosome"/>
</dbReference>
<organism evidence="3 4">
    <name type="scientific">Sodalis glossinidius (strain morsitans)</name>
    <dbReference type="NCBI Taxonomy" id="343509"/>
    <lineage>
        <taxon>Bacteria</taxon>
        <taxon>Pseudomonadati</taxon>
        <taxon>Pseudomonadota</taxon>
        <taxon>Gammaproteobacteria</taxon>
        <taxon>Enterobacterales</taxon>
        <taxon>Bruguierivoracaceae</taxon>
        <taxon>Sodalis</taxon>
    </lineage>
</organism>
<gene>
    <name evidence="3" type="ORF">SGGMMB4_02659</name>
</gene>
<dbReference type="InterPro" id="IPR013656">
    <property type="entry name" value="PAS_4"/>
</dbReference>
<dbReference type="GO" id="GO:0006355">
    <property type="term" value="P:regulation of DNA-templated transcription"/>
    <property type="evidence" value="ECO:0007669"/>
    <property type="project" value="InterPro"/>
</dbReference>
<evidence type="ECO:0000259" key="2">
    <source>
        <dbReference type="PROSITE" id="PS50043"/>
    </source>
</evidence>
<accession>A0A193QJL4</accession>
<feature type="domain" description="HTH luxR-type" evidence="2">
    <location>
        <begin position="154"/>
        <end position="219"/>
    </location>
</feature>
<sequence length="237" mass="27135">MECSNASADVVLNIESLGKIPIIAIMEHASIPWAIKDSESRIVYMNNAAVDFLNLPVGFDFEGRTDEELPHPCSEFAEEIRAQDRKAEASKEGTETIITSYFGRQGLLAPFYTPKFPLYDHEGNVIGTMLYQKKFELIHLCDFFRELSPSVITLNQPDSTFNEKELDILFYAMQRMDKKGIAQNLHLSLRTVEKRLKTLYNKLGINSLSALIEYGRQFGHNRYIPKKLLQSGVNFFW</sequence>
<proteinExistence type="predicted"/>
<evidence type="ECO:0000313" key="4">
    <source>
        <dbReference type="Proteomes" id="UP000245838"/>
    </source>
</evidence>
<dbReference type="InterPro" id="IPR016032">
    <property type="entry name" value="Sig_transdc_resp-reg_C-effctor"/>
</dbReference>
<name>A0A193QJL4_SODGM</name>
<protein>
    <submittedName>
        <fullName evidence="3">Transcriptional regulator FimZ</fullName>
    </submittedName>
</protein>
<dbReference type="EMBL" id="LN854557">
    <property type="protein sequence ID" value="CRL45120.1"/>
    <property type="molecule type" value="Genomic_DNA"/>
</dbReference>
<dbReference type="InterPro" id="IPR035965">
    <property type="entry name" value="PAS-like_dom_sf"/>
</dbReference>
<dbReference type="AlphaFoldDB" id="A0A193QJL4"/>
<dbReference type="SUPFAM" id="SSF55785">
    <property type="entry name" value="PYP-like sensor domain (PAS domain)"/>
    <property type="match status" value="1"/>
</dbReference>
<dbReference type="InterPro" id="IPR036388">
    <property type="entry name" value="WH-like_DNA-bd_sf"/>
</dbReference>
<dbReference type="Pfam" id="PF08448">
    <property type="entry name" value="PAS_4"/>
    <property type="match status" value="1"/>
</dbReference>
<dbReference type="Gene3D" id="3.30.450.20">
    <property type="entry name" value="PAS domain"/>
    <property type="match status" value="1"/>
</dbReference>